<keyword evidence="2" id="KW-1185">Reference proteome</keyword>
<accession>A0AAW9QJI8</accession>
<organism evidence="1 2">
    <name type="scientific">Pannus brasiliensis CCIBt3594</name>
    <dbReference type="NCBI Taxonomy" id="1427578"/>
    <lineage>
        <taxon>Bacteria</taxon>
        <taxon>Bacillati</taxon>
        <taxon>Cyanobacteriota</taxon>
        <taxon>Cyanophyceae</taxon>
        <taxon>Oscillatoriophycideae</taxon>
        <taxon>Chroococcales</taxon>
        <taxon>Microcystaceae</taxon>
        <taxon>Pannus</taxon>
    </lineage>
</organism>
<protein>
    <submittedName>
        <fullName evidence="1">Uncharacterized protein</fullName>
    </submittedName>
</protein>
<name>A0AAW9QJI8_9CHRO</name>
<comment type="caution">
    <text evidence="1">The sequence shown here is derived from an EMBL/GenBank/DDBJ whole genome shotgun (WGS) entry which is preliminary data.</text>
</comment>
<sequence length="447" mass="48944">MKRLLTATLALSFLPVIIGTPNLVLANPAIVAQYSAPRIDSFRVEPIDRPAPGRELVFTLEGTPNARVTVNIGDIARNLPAREVRSGYYEARYTIRDRDNFNGNVPVRADLQAGNRRVSATLADSLVTTGNNRDRHANLSIDRFTVNPVRNLQPGTELVFTLLGTPDATATYSIEGVTYDRPMREVSPGRYEGSYTIRGQDNFDDNTSASAELRVGNRRVSATPIDSLVATGNNSDRYGNLSIERFTVNSVRDLQPGTELVFTLLGTPDATATYSIEGVTYDRPMREVSPGRYEGSYTVRDRDVFSSSGMKATAALQREDRVVRARLDDTLEASNRNTQDYISTNEALPLEIFSPANNSQVGDRVEVSGRSAPNATITVNVIARNSVIGLFGVERNVLSRTIQADDRGNFSLSFQPSGGVPGTRYEISLSASKGERTNQETLVLVQQ</sequence>
<gene>
    <name evidence="1" type="ORF">V0288_09045</name>
</gene>
<dbReference type="EMBL" id="JBAFSM010000014">
    <property type="protein sequence ID" value="MEG3437263.1"/>
    <property type="molecule type" value="Genomic_DNA"/>
</dbReference>
<proteinExistence type="predicted"/>
<evidence type="ECO:0000313" key="2">
    <source>
        <dbReference type="Proteomes" id="UP001328733"/>
    </source>
</evidence>
<evidence type="ECO:0000313" key="1">
    <source>
        <dbReference type="EMBL" id="MEG3437263.1"/>
    </source>
</evidence>
<dbReference type="Proteomes" id="UP001328733">
    <property type="component" value="Unassembled WGS sequence"/>
</dbReference>
<dbReference type="AlphaFoldDB" id="A0AAW9QJI8"/>
<dbReference type="RefSeq" id="WP_332864746.1">
    <property type="nucleotide sequence ID" value="NZ_JBAFSM010000014.1"/>
</dbReference>
<reference evidence="1 2" key="1">
    <citation type="submission" date="2024-01" db="EMBL/GenBank/DDBJ databases">
        <title>Genomic insights into the taxonomy and metabolism of the cyanobacterium Pannus brasiliensis CCIBt3594.</title>
        <authorList>
            <person name="Machado M."/>
            <person name="Botero N.B."/>
            <person name="Andreote A.P.D."/>
            <person name="Feitosa A.M.T."/>
            <person name="Popin R."/>
            <person name="Sivonen K."/>
            <person name="Fiore M.F."/>
        </authorList>
    </citation>
    <scope>NUCLEOTIDE SEQUENCE [LARGE SCALE GENOMIC DNA]</scope>
    <source>
        <strain evidence="1 2">CCIBt3594</strain>
    </source>
</reference>